<evidence type="ECO:0000313" key="3">
    <source>
        <dbReference type="Ensembl" id="ENSSAUP00010027357.1"/>
    </source>
</evidence>
<dbReference type="PANTHER" id="PTHR14332:SF3">
    <property type="entry name" value="DISRUPTED IN SCHIZOPHRENIA 1 PROTEIN"/>
    <property type="match status" value="1"/>
</dbReference>
<feature type="compositionally biased region" description="Low complexity" evidence="2">
    <location>
        <begin position="148"/>
        <end position="183"/>
    </location>
</feature>
<dbReference type="InterPro" id="IPR026081">
    <property type="entry name" value="DISC1"/>
</dbReference>
<reference evidence="3" key="1">
    <citation type="submission" date="2021-04" db="EMBL/GenBank/DDBJ databases">
        <authorList>
            <consortium name="Wellcome Sanger Institute Data Sharing"/>
        </authorList>
    </citation>
    <scope>NUCLEOTIDE SEQUENCE [LARGE SCALE GENOMIC DNA]</scope>
</reference>
<feature type="region of interest" description="Disordered" evidence="2">
    <location>
        <begin position="609"/>
        <end position="638"/>
    </location>
</feature>
<name>A0A671VNV8_SPAAU</name>
<feature type="compositionally biased region" description="Polar residues" evidence="2">
    <location>
        <begin position="91"/>
        <end position="100"/>
    </location>
</feature>
<feature type="region of interest" description="Disordered" evidence="2">
    <location>
        <begin position="26"/>
        <end position="115"/>
    </location>
</feature>
<reference evidence="3" key="3">
    <citation type="submission" date="2025-09" db="UniProtKB">
        <authorList>
            <consortium name="Ensembl"/>
        </authorList>
    </citation>
    <scope>IDENTIFICATION</scope>
</reference>
<protein>
    <submittedName>
        <fullName evidence="3">DISC1 scaffold protein</fullName>
    </submittedName>
</protein>
<evidence type="ECO:0000256" key="1">
    <source>
        <dbReference type="SAM" id="Coils"/>
    </source>
</evidence>
<keyword evidence="4" id="KW-1185">Reference proteome</keyword>
<keyword evidence="1" id="KW-0175">Coiled coil</keyword>
<feature type="compositionally biased region" description="Polar residues" evidence="2">
    <location>
        <begin position="184"/>
        <end position="193"/>
    </location>
</feature>
<evidence type="ECO:0000313" key="4">
    <source>
        <dbReference type="Proteomes" id="UP000472265"/>
    </source>
</evidence>
<dbReference type="GO" id="GO:0060271">
    <property type="term" value="P:cilium assembly"/>
    <property type="evidence" value="ECO:0007669"/>
    <property type="project" value="TreeGrafter"/>
</dbReference>
<dbReference type="Ensembl" id="ENSSAUT00010028864.1">
    <property type="protein sequence ID" value="ENSSAUP00010027357.1"/>
    <property type="gene ID" value="ENSSAUG00010011826.1"/>
</dbReference>
<feature type="coiled-coil region" evidence="1">
    <location>
        <begin position="430"/>
        <end position="478"/>
    </location>
</feature>
<gene>
    <name evidence="3" type="primary">DISC1</name>
    <name evidence="3" type="synonym">disc1</name>
</gene>
<feature type="compositionally biased region" description="Basic residues" evidence="2">
    <location>
        <begin position="35"/>
        <end position="44"/>
    </location>
</feature>
<sequence>MFAGLMGLGCHNNSLLHHCEVMEGGRASGTAGSSGRKRLHRRPGYMRGEQSRLQSTAHGQEDEEEEEEEEEEEGKTTCVRNGKPGRHTDTTEATSAQRMSLTPAVKGSLMNQRQPDKLTCSSWKSKSLLCSLTRPLSPVDCSAVNGTPSPQSPSSLPENELSLSPNPGLQSSPQDSFNSSFSFIQKSLNSTATPPREPEPLRQSTKAPNPPQTKPAPLSFEHNVSKKSAPVQPLPSSFPGSHADREELATDGRFWRECPWGDREVTSDLPDCDSVDIEITSSLSVDSDTASASSVTSGYDSATPASDQGWDNLVKKYEGVLQDCLQNNRTHTKIESMMLKLQRLQQKAILDDDYDAAERFGKKLEELCRERGALKLGLPSRQPSVALFLERLTQVVHSALQRADCGQCRDGVETDAAERCDSLRGPLHRRDRLIQEKRLVEEEVAELQQRLTELKDRSRRLEQQIQQEEQQVEAEELEGSMLKSCTVAQLRDMSRTLQDLVTSNNRRQISVSPPPSTLRLQEQEQALNLSIKEATAKVVMSQRLGSSLRRKVSETETQLLALHEAKLAAISGNDFSSAKELKAEMKAVYLERDRLEALAKRLHSLSSGSSQELARMKEQRQQLRQELENKETQHESGLKENTTKYIKLLEDRLHSCGCPGLERIWEADLEACHLFLRGLQLRTPSCSGADMEDLPTAAVYVPTLPCTKEEEDCAMLTALGGRWCPEANLQNSEFTKPGPS</sequence>
<dbReference type="GeneTree" id="ENSGT00390000006176"/>
<dbReference type="PANTHER" id="PTHR14332">
    <property type="entry name" value="DISRUPTED IN SCHIZOPHRENIA 1 PROTEIN"/>
    <property type="match status" value="1"/>
</dbReference>
<dbReference type="GO" id="GO:0005874">
    <property type="term" value="C:microtubule"/>
    <property type="evidence" value="ECO:0007669"/>
    <property type="project" value="TreeGrafter"/>
</dbReference>
<dbReference type="GO" id="GO:0005815">
    <property type="term" value="C:microtubule organizing center"/>
    <property type="evidence" value="ECO:0007669"/>
    <property type="project" value="TreeGrafter"/>
</dbReference>
<dbReference type="GO" id="GO:0001764">
    <property type="term" value="P:neuron migration"/>
    <property type="evidence" value="ECO:0007669"/>
    <property type="project" value="TreeGrafter"/>
</dbReference>
<dbReference type="Proteomes" id="UP000472265">
    <property type="component" value="Chromosome 15"/>
</dbReference>
<organism evidence="3 4">
    <name type="scientific">Sparus aurata</name>
    <name type="common">Gilthead sea bream</name>
    <dbReference type="NCBI Taxonomy" id="8175"/>
    <lineage>
        <taxon>Eukaryota</taxon>
        <taxon>Metazoa</taxon>
        <taxon>Chordata</taxon>
        <taxon>Craniata</taxon>
        <taxon>Vertebrata</taxon>
        <taxon>Euteleostomi</taxon>
        <taxon>Actinopterygii</taxon>
        <taxon>Neopterygii</taxon>
        <taxon>Teleostei</taxon>
        <taxon>Neoteleostei</taxon>
        <taxon>Acanthomorphata</taxon>
        <taxon>Eupercaria</taxon>
        <taxon>Spariformes</taxon>
        <taxon>Sparidae</taxon>
        <taxon>Sparus</taxon>
    </lineage>
</organism>
<accession>A0A671VNV8</accession>
<feature type="compositionally biased region" description="Acidic residues" evidence="2">
    <location>
        <begin position="61"/>
        <end position="73"/>
    </location>
</feature>
<feature type="compositionally biased region" description="Basic and acidic residues" evidence="2">
    <location>
        <begin position="614"/>
        <end position="638"/>
    </location>
</feature>
<dbReference type="AlphaFoldDB" id="A0A671VNV8"/>
<reference evidence="3" key="2">
    <citation type="submission" date="2025-08" db="UniProtKB">
        <authorList>
            <consortium name="Ensembl"/>
        </authorList>
    </citation>
    <scope>IDENTIFICATION</scope>
</reference>
<proteinExistence type="predicted"/>
<dbReference type="GO" id="GO:0045111">
    <property type="term" value="C:intermediate filament cytoskeleton"/>
    <property type="evidence" value="ECO:0007669"/>
    <property type="project" value="TreeGrafter"/>
</dbReference>
<evidence type="ECO:0000256" key="2">
    <source>
        <dbReference type="SAM" id="MobiDB-lite"/>
    </source>
</evidence>
<feature type="region of interest" description="Disordered" evidence="2">
    <location>
        <begin position="141"/>
        <end position="245"/>
    </location>
</feature>